<dbReference type="InterPro" id="IPR050197">
    <property type="entry name" value="Aldolase_class_II_sugar_metab"/>
</dbReference>
<dbReference type="EMBL" id="LITT01000023">
    <property type="protein sequence ID" value="OAA86940.1"/>
    <property type="molecule type" value="Genomic_DNA"/>
</dbReference>
<gene>
    <name evidence="3" type="primary">ulaF</name>
    <name evidence="3" type="ORF">WY13_02335</name>
</gene>
<proteinExistence type="predicted"/>
<reference evidence="3 4" key="1">
    <citation type="journal article" date="2015" name="Biotechnol. Bioeng.">
        <title>Genome sequence and phenotypic characterization of Caulobacter segnis.</title>
        <authorList>
            <person name="Patel S."/>
            <person name="Fletcher B."/>
            <person name="Scott D.C."/>
            <person name="Ely B."/>
        </authorList>
    </citation>
    <scope>NUCLEOTIDE SEQUENCE [LARGE SCALE GENOMIC DNA]</scope>
    <source>
        <strain evidence="3 4">ERI-2</strain>
    </source>
</reference>
<feature type="domain" description="Class II aldolase/adducin N-terminal" evidence="2">
    <location>
        <begin position="7"/>
        <end position="148"/>
    </location>
</feature>
<dbReference type="GO" id="GO:0016832">
    <property type="term" value="F:aldehyde-lyase activity"/>
    <property type="evidence" value="ECO:0007669"/>
    <property type="project" value="TreeGrafter"/>
</dbReference>
<name>A0A168NUX0_9CLOT</name>
<dbReference type="GO" id="GO:0019323">
    <property type="term" value="P:pentose catabolic process"/>
    <property type="evidence" value="ECO:0007669"/>
    <property type="project" value="TreeGrafter"/>
</dbReference>
<dbReference type="GO" id="GO:0005829">
    <property type="term" value="C:cytosol"/>
    <property type="evidence" value="ECO:0007669"/>
    <property type="project" value="TreeGrafter"/>
</dbReference>
<dbReference type="InterPro" id="IPR036409">
    <property type="entry name" value="Aldolase_II/adducin_N_sf"/>
</dbReference>
<comment type="caution">
    <text evidence="3">The sequence shown here is derived from an EMBL/GenBank/DDBJ whole genome shotgun (WGS) entry which is preliminary data.</text>
</comment>
<dbReference type="InterPro" id="IPR001303">
    <property type="entry name" value="Aldolase_II/adducin_N"/>
</dbReference>
<dbReference type="PANTHER" id="PTHR22789">
    <property type="entry name" value="FUCULOSE PHOSPHATE ALDOLASE"/>
    <property type="match status" value="1"/>
</dbReference>
<sequence length="148" mass="16319">MFEKLKEEVYKANMDLVAKGVVICIWSNVSGINYESGLLVIKPSGVDYDSMTPENMVVVDLNGNVVEGKWRLSSDTVTHIELYKKYPTIGGVVHAHSVNAVAFAQAGMSISALGTTHADYFYGDIPCIRELTREEAMEVYEVNTGMSF</sequence>
<dbReference type="PATRIC" id="fig|1538.10.peg.1937"/>
<dbReference type="AlphaFoldDB" id="A0A168NUX0"/>
<dbReference type="SUPFAM" id="SSF53639">
    <property type="entry name" value="AraD/HMP-PK domain-like"/>
    <property type="match status" value="1"/>
</dbReference>
<dbReference type="Proteomes" id="UP000077407">
    <property type="component" value="Unassembled WGS sequence"/>
</dbReference>
<keyword evidence="3" id="KW-0413">Isomerase</keyword>
<keyword evidence="1" id="KW-0479">Metal-binding</keyword>
<evidence type="ECO:0000313" key="4">
    <source>
        <dbReference type="Proteomes" id="UP000077407"/>
    </source>
</evidence>
<evidence type="ECO:0000256" key="1">
    <source>
        <dbReference type="ARBA" id="ARBA00022723"/>
    </source>
</evidence>
<dbReference type="OrthoDB" id="9786287at2"/>
<dbReference type="Gene3D" id="3.40.225.10">
    <property type="entry name" value="Class II aldolase/adducin N-terminal domain"/>
    <property type="match status" value="1"/>
</dbReference>
<dbReference type="GO" id="GO:0008742">
    <property type="term" value="F:L-ribulose-phosphate 4-epimerase activity"/>
    <property type="evidence" value="ECO:0007669"/>
    <property type="project" value="UniProtKB-EC"/>
</dbReference>
<evidence type="ECO:0000313" key="3">
    <source>
        <dbReference type="EMBL" id="OAA86940.1"/>
    </source>
</evidence>
<dbReference type="EC" id="5.1.3.4" evidence="3"/>
<dbReference type="Pfam" id="PF00596">
    <property type="entry name" value="Aldolase_II"/>
    <property type="match status" value="1"/>
</dbReference>
<evidence type="ECO:0000259" key="2">
    <source>
        <dbReference type="SMART" id="SM01007"/>
    </source>
</evidence>
<accession>A0A168NUX0</accession>
<dbReference type="PANTHER" id="PTHR22789:SF9">
    <property type="entry name" value="L-RIBULOSE-5-PHOSPHATE 4-EPIMERASE ULAF"/>
    <property type="match status" value="1"/>
</dbReference>
<protein>
    <submittedName>
        <fullName evidence="3">L-ribulose-5-phosphate 4-epimerase UlaF</fullName>
        <ecNumber evidence="3">5.1.3.4</ecNumber>
    </submittedName>
</protein>
<dbReference type="GO" id="GO:0046872">
    <property type="term" value="F:metal ion binding"/>
    <property type="evidence" value="ECO:0007669"/>
    <property type="project" value="UniProtKB-KW"/>
</dbReference>
<dbReference type="SMART" id="SM01007">
    <property type="entry name" value="Aldolase_II"/>
    <property type="match status" value="1"/>
</dbReference>
<organism evidence="3 4">
    <name type="scientific">Clostridium ljungdahlii</name>
    <dbReference type="NCBI Taxonomy" id="1538"/>
    <lineage>
        <taxon>Bacteria</taxon>
        <taxon>Bacillati</taxon>
        <taxon>Bacillota</taxon>
        <taxon>Clostridia</taxon>
        <taxon>Eubacteriales</taxon>
        <taxon>Clostridiaceae</taxon>
        <taxon>Clostridium</taxon>
    </lineage>
</organism>